<dbReference type="Proteomes" id="UP001172630">
    <property type="component" value="Unassembled WGS sequence"/>
</dbReference>
<sequence length="215" mass="23605">MADSEISRVLPAFSNRNMLSKVAQFLKNNLPSAVLSAPSAAIPTRRGDPALSVWSEWYLAHGNATRLGRIQARLETKLFSKVPSLRLELSVGGREQTVTVRTEEEIERLLVGEDLAIVRANAKAELSARRAVWQAADEKLGFSAAKDAEGKAMELDDDIAERLWDTRALTLAGVIGKLHAMLAKGQPSHESEEFPWPQIRSVVEDLISIDAGTKH</sequence>
<protein>
    <submittedName>
        <fullName evidence="1">Uncharacterized protein</fullName>
    </submittedName>
</protein>
<keyword evidence="2" id="KW-1185">Reference proteome</keyword>
<dbReference type="EMBL" id="JARFYN010000054">
    <property type="protein sequence ID" value="MDL2409571.1"/>
    <property type="molecule type" value="Genomic_DNA"/>
</dbReference>
<evidence type="ECO:0000313" key="2">
    <source>
        <dbReference type="Proteomes" id="UP001172630"/>
    </source>
</evidence>
<dbReference type="RefSeq" id="WP_285883167.1">
    <property type="nucleotide sequence ID" value="NZ_JARFYN010000054.1"/>
</dbReference>
<accession>A0ABT7KMC4</accession>
<name>A0ABT7KMC4_9HYPH</name>
<evidence type="ECO:0000313" key="1">
    <source>
        <dbReference type="EMBL" id="MDL2409571.1"/>
    </source>
</evidence>
<gene>
    <name evidence="1" type="ORF">PY650_28875</name>
</gene>
<proteinExistence type="predicted"/>
<reference evidence="1" key="1">
    <citation type="submission" date="2023-06" db="EMBL/GenBank/DDBJ databases">
        <title>Phylogenetic Diversity of Rhizobium strains.</title>
        <authorList>
            <person name="Moura F.T."/>
            <person name="Helene L.C.F."/>
            <person name="Hungria M."/>
        </authorList>
    </citation>
    <scope>NUCLEOTIDE SEQUENCE</scope>
    <source>
        <strain evidence="1">CCGE524</strain>
    </source>
</reference>
<organism evidence="1 2">
    <name type="scientific">Rhizobium calliandrae</name>
    <dbReference type="NCBI Taxonomy" id="1312182"/>
    <lineage>
        <taxon>Bacteria</taxon>
        <taxon>Pseudomonadati</taxon>
        <taxon>Pseudomonadota</taxon>
        <taxon>Alphaproteobacteria</taxon>
        <taxon>Hyphomicrobiales</taxon>
        <taxon>Rhizobiaceae</taxon>
        <taxon>Rhizobium/Agrobacterium group</taxon>
        <taxon>Rhizobium</taxon>
    </lineage>
</organism>
<comment type="caution">
    <text evidence="1">The sequence shown here is derived from an EMBL/GenBank/DDBJ whole genome shotgun (WGS) entry which is preliminary data.</text>
</comment>